<evidence type="ECO:0000313" key="2">
    <source>
        <dbReference type="Proteomes" id="UP000499080"/>
    </source>
</evidence>
<dbReference type="InterPro" id="IPR052709">
    <property type="entry name" value="Transposase-MT_Hybrid"/>
</dbReference>
<gene>
    <name evidence="1" type="ORF">AVEN_209619_1</name>
</gene>
<dbReference type="Gene3D" id="3.30.420.10">
    <property type="entry name" value="Ribonuclease H-like superfamily/Ribonuclease H"/>
    <property type="match status" value="1"/>
</dbReference>
<reference evidence="1 2" key="1">
    <citation type="journal article" date="2019" name="Sci. Rep.">
        <title>Orb-weaving spider Araneus ventricosus genome elucidates the spidroin gene catalogue.</title>
        <authorList>
            <person name="Kono N."/>
            <person name="Nakamura H."/>
            <person name="Ohtoshi R."/>
            <person name="Moran D.A.P."/>
            <person name="Shinohara A."/>
            <person name="Yoshida Y."/>
            <person name="Fujiwara M."/>
            <person name="Mori M."/>
            <person name="Tomita M."/>
            <person name="Arakawa K."/>
        </authorList>
    </citation>
    <scope>NUCLEOTIDE SEQUENCE [LARGE SCALE GENOMIC DNA]</scope>
</reference>
<dbReference type="EMBL" id="BGPR01000306">
    <property type="protein sequence ID" value="GBM11919.1"/>
    <property type="molecule type" value="Genomic_DNA"/>
</dbReference>
<dbReference type="PANTHER" id="PTHR46060:SF3">
    <property type="entry name" value="PROTEIN GVQW3"/>
    <property type="match status" value="1"/>
</dbReference>
<evidence type="ECO:0000313" key="1">
    <source>
        <dbReference type="EMBL" id="GBM11919.1"/>
    </source>
</evidence>
<dbReference type="AlphaFoldDB" id="A0A4Y2D6N0"/>
<dbReference type="InterPro" id="IPR036397">
    <property type="entry name" value="RNaseH_sf"/>
</dbReference>
<name>A0A4Y2D6N0_ARAVE</name>
<organism evidence="1 2">
    <name type="scientific">Araneus ventricosus</name>
    <name type="common">Orbweaver spider</name>
    <name type="synonym">Epeira ventricosa</name>
    <dbReference type="NCBI Taxonomy" id="182803"/>
    <lineage>
        <taxon>Eukaryota</taxon>
        <taxon>Metazoa</taxon>
        <taxon>Ecdysozoa</taxon>
        <taxon>Arthropoda</taxon>
        <taxon>Chelicerata</taxon>
        <taxon>Arachnida</taxon>
        <taxon>Araneae</taxon>
        <taxon>Araneomorphae</taxon>
        <taxon>Entelegynae</taxon>
        <taxon>Araneoidea</taxon>
        <taxon>Araneidae</taxon>
        <taxon>Araneus</taxon>
    </lineage>
</organism>
<keyword evidence="2" id="KW-1185">Reference proteome</keyword>
<protein>
    <submittedName>
        <fullName evidence="1">Uncharacterized protein</fullName>
    </submittedName>
</protein>
<dbReference type="PANTHER" id="PTHR46060">
    <property type="entry name" value="MARINER MOS1 TRANSPOSASE-LIKE PROTEIN"/>
    <property type="match status" value="1"/>
</dbReference>
<dbReference type="GO" id="GO:0003676">
    <property type="term" value="F:nucleic acid binding"/>
    <property type="evidence" value="ECO:0007669"/>
    <property type="project" value="InterPro"/>
</dbReference>
<sequence>MLVKRFWRVTELSHTPYSPDLSPQDFSLFPKFKVALKGRRFIDITHIQAAVAQKWKALPVDEFSRAFDDLYTRCQRFIVYDGDYFEVL</sequence>
<dbReference type="OrthoDB" id="6434393at2759"/>
<comment type="caution">
    <text evidence="1">The sequence shown here is derived from an EMBL/GenBank/DDBJ whole genome shotgun (WGS) entry which is preliminary data.</text>
</comment>
<accession>A0A4Y2D6N0</accession>
<dbReference type="Proteomes" id="UP000499080">
    <property type="component" value="Unassembled WGS sequence"/>
</dbReference>
<proteinExistence type="predicted"/>